<dbReference type="Proteomes" id="UP000245380">
    <property type="component" value="Unassembled WGS sequence"/>
</dbReference>
<dbReference type="GO" id="GO:0012505">
    <property type="term" value="C:endomembrane system"/>
    <property type="evidence" value="ECO:0007669"/>
    <property type="project" value="TreeGrafter"/>
</dbReference>
<evidence type="ECO:0000313" key="3">
    <source>
        <dbReference type="Proteomes" id="UP000245380"/>
    </source>
</evidence>
<reference evidence="2 3" key="1">
    <citation type="submission" date="2016-11" db="EMBL/GenBank/DDBJ databases">
        <title>Comparative genomics of Acidibacillus ferroxidans species.</title>
        <authorList>
            <person name="Oliveira G."/>
            <person name="Nunes G."/>
            <person name="Oliveira R."/>
            <person name="Araujo F."/>
            <person name="Salim A."/>
            <person name="Scholte L."/>
            <person name="Morais D."/>
            <person name="Nancucheo I."/>
            <person name="Johnson D.B."/>
            <person name="Grail B."/>
            <person name="Bittencourt J."/>
            <person name="Valadares R."/>
        </authorList>
    </citation>
    <scope>NUCLEOTIDE SEQUENCE [LARGE SCALE GENOMIC DNA]</scope>
    <source>
        <strain evidence="2 3">Y002</strain>
    </source>
</reference>
<dbReference type="Pfam" id="PF01425">
    <property type="entry name" value="Amidase"/>
    <property type="match status" value="1"/>
</dbReference>
<gene>
    <name evidence="2" type="ORF">BM613_08845</name>
</gene>
<evidence type="ECO:0000313" key="2">
    <source>
        <dbReference type="EMBL" id="PWI57421.1"/>
    </source>
</evidence>
<protein>
    <recommendedName>
        <fullName evidence="1">Amidase domain-containing protein</fullName>
    </recommendedName>
</protein>
<dbReference type="OrthoDB" id="9811471at2"/>
<dbReference type="RefSeq" id="WP_109430829.1">
    <property type="nucleotide sequence ID" value="NZ_MPDK01000013.1"/>
</dbReference>
<dbReference type="EMBL" id="MPDK01000013">
    <property type="protein sequence ID" value="PWI57421.1"/>
    <property type="molecule type" value="Genomic_DNA"/>
</dbReference>
<dbReference type="InterPro" id="IPR036928">
    <property type="entry name" value="AS_sf"/>
</dbReference>
<sequence>MRVEKDVTNDLTRLSATEMMRGLANRLFSSTELVKAHLLRIEEVNPKLNAVAYRRYEHALKEAEAADHLRLLSKTDPSTLPRLLGMPITVKEMYRIEGLPITGGVHKHRNRLATEDAAVVSRIKAAGAIVLAKTNMSTLTMAHETDNVLFGRTNHPLNPLHTPGGSSGGEAALISTFASPWGIGSDLGGSTRLPAHFCGIVGIRPTYGRISSVGEYPAYSHHLHMNSVGVLARNVQDTQVLYEVLSDHHISPLVPREIPIKWLAQTDKAPIDEELALGMEQLIRAMRDSGLAIESVEGRFLASATALWQNVILQDRGQETITEIQEGSSFHLFSELMKSKRGTSVYHKWILRLLLGARLFPPSEQAIRSFPRQIERLREKFREITEDRGVLLTPLYPTASPRHGKVAHYVYNNMGSRVLPYLVFVNVLGYPGIAVPIGRTKAGFPFGIQVVGGAGQEQVVFAVAKAIEEIAKFI</sequence>
<dbReference type="InterPro" id="IPR023631">
    <property type="entry name" value="Amidase_dom"/>
</dbReference>
<organism evidence="2 3">
    <name type="scientific">Sulfoacidibacillus thermotolerans</name>
    <name type="common">Acidibacillus sulfuroxidans</name>
    <dbReference type="NCBI Taxonomy" id="1765684"/>
    <lineage>
        <taxon>Bacteria</taxon>
        <taxon>Bacillati</taxon>
        <taxon>Bacillota</taxon>
        <taxon>Bacilli</taxon>
        <taxon>Bacillales</taxon>
        <taxon>Alicyclobacillaceae</taxon>
        <taxon>Sulfoacidibacillus</taxon>
    </lineage>
</organism>
<dbReference type="Gene3D" id="3.90.1300.10">
    <property type="entry name" value="Amidase signature (AS) domain"/>
    <property type="match status" value="1"/>
</dbReference>
<keyword evidence="3" id="KW-1185">Reference proteome</keyword>
<name>A0A2U3D827_SULT2</name>
<dbReference type="InterPro" id="IPR052739">
    <property type="entry name" value="FAAH2"/>
</dbReference>
<dbReference type="AlphaFoldDB" id="A0A2U3D827"/>
<proteinExistence type="predicted"/>
<dbReference type="PANTHER" id="PTHR43372:SF4">
    <property type="entry name" value="FATTY-ACID AMIDE HYDROLASE 2"/>
    <property type="match status" value="1"/>
</dbReference>
<dbReference type="SUPFAM" id="SSF75304">
    <property type="entry name" value="Amidase signature (AS) enzymes"/>
    <property type="match status" value="1"/>
</dbReference>
<accession>A0A2U3D827</accession>
<evidence type="ECO:0000259" key="1">
    <source>
        <dbReference type="Pfam" id="PF01425"/>
    </source>
</evidence>
<feature type="domain" description="Amidase" evidence="1">
    <location>
        <begin position="32"/>
        <end position="460"/>
    </location>
</feature>
<dbReference type="PANTHER" id="PTHR43372">
    <property type="entry name" value="FATTY-ACID AMIDE HYDROLASE"/>
    <property type="match status" value="1"/>
</dbReference>
<comment type="caution">
    <text evidence="2">The sequence shown here is derived from an EMBL/GenBank/DDBJ whole genome shotgun (WGS) entry which is preliminary data.</text>
</comment>